<evidence type="ECO:0000313" key="1">
    <source>
        <dbReference type="EMBL" id="KAK8509519.1"/>
    </source>
</evidence>
<sequence>MNVEDEAVVLDEDCMVDESGAFPFDNKARKNALDIQGGFGSSRYGVLRVEETVVIEDRGEEVPVPPPHVTQSDYMVKGKAATC</sequence>
<accession>A0ABR2BQU4</accession>
<gene>
    <name evidence="1" type="ORF">V6N12_001524</name>
</gene>
<comment type="caution">
    <text evidence="1">The sequence shown here is derived from an EMBL/GenBank/DDBJ whole genome shotgun (WGS) entry which is preliminary data.</text>
</comment>
<dbReference type="Proteomes" id="UP001472677">
    <property type="component" value="Unassembled WGS sequence"/>
</dbReference>
<evidence type="ECO:0000313" key="2">
    <source>
        <dbReference type="Proteomes" id="UP001472677"/>
    </source>
</evidence>
<protein>
    <submittedName>
        <fullName evidence="1">Uncharacterized protein</fullName>
    </submittedName>
</protein>
<organism evidence="1 2">
    <name type="scientific">Hibiscus sabdariffa</name>
    <name type="common">roselle</name>
    <dbReference type="NCBI Taxonomy" id="183260"/>
    <lineage>
        <taxon>Eukaryota</taxon>
        <taxon>Viridiplantae</taxon>
        <taxon>Streptophyta</taxon>
        <taxon>Embryophyta</taxon>
        <taxon>Tracheophyta</taxon>
        <taxon>Spermatophyta</taxon>
        <taxon>Magnoliopsida</taxon>
        <taxon>eudicotyledons</taxon>
        <taxon>Gunneridae</taxon>
        <taxon>Pentapetalae</taxon>
        <taxon>rosids</taxon>
        <taxon>malvids</taxon>
        <taxon>Malvales</taxon>
        <taxon>Malvaceae</taxon>
        <taxon>Malvoideae</taxon>
        <taxon>Hibiscus</taxon>
    </lineage>
</organism>
<reference evidence="1 2" key="1">
    <citation type="journal article" date="2024" name="G3 (Bethesda)">
        <title>Genome assembly of Hibiscus sabdariffa L. provides insights into metabolisms of medicinal natural products.</title>
        <authorList>
            <person name="Kim T."/>
        </authorList>
    </citation>
    <scope>NUCLEOTIDE SEQUENCE [LARGE SCALE GENOMIC DNA]</scope>
    <source>
        <strain evidence="1">TK-2024</strain>
        <tissue evidence="1">Old leaves</tissue>
    </source>
</reference>
<keyword evidence="2" id="KW-1185">Reference proteome</keyword>
<dbReference type="EMBL" id="JBBPBM010000091">
    <property type="protein sequence ID" value="KAK8509519.1"/>
    <property type="molecule type" value="Genomic_DNA"/>
</dbReference>
<name>A0ABR2BQU4_9ROSI</name>
<proteinExistence type="predicted"/>